<dbReference type="InterPro" id="IPR010921">
    <property type="entry name" value="Trp_repressor/repl_initiator"/>
</dbReference>
<reference evidence="1 2" key="1">
    <citation type="journal article" date="2016" name="Nat. Commun.">
        <title>Thousands of microbial genomes shed light on interconnected biogeochemical processes in an aquifer system.</title>
        <authorList>
            <person name="Anantharaman K."/>
            <person name="Brown C.T."/>
            <person name="Hug L.A."/>
            <person name="Sharon I."/>
            <person name="Castelle C.J."/>
            <person name="Probst A.J."/>
            <person name="Thomas B.C."/>
            <person name="Singh A."/>
            <person name="Wilkins M.J."/>
            <person name="Karaoz U."/>
            <person name="Brodie E.L."/>
            <person name="Williams K.H."/>
            <person name="Hubbard S.S."/>
            <person name="Banfield J.F."/>
        </authorList>
    </citation>
    <scope>NUCLEOTIDE SEQUENCE [LARGE SCALE GENOMIC DNA]</scope>
</reference>
<dbReference type="Pfam" id="PF01371">
    <property type="entry name" value="Trp_repressor"/>
    <property type="match status" value="1"/>
</dbReference>
<comment type="caution">
    <text evidence="1">The sequence shown here is derived from an EMBL/GenBank/DDBJ whole genome shotgun (WGS) entry which is preliminary data.</text>
</comment>
<protein>
    <submittedName>
        <fullName evidence="1">Uncharacterized protein</fullName>
    </submittedName>
</protein>
<dbReference type="InterPro" id="IPR000831">
    <property type="entry name" value="Trp_repress"/>
</dbReference>
<sequence length="146" mass="16779">MPQVSKRRVNPEVEKRIANLFEDYIRNIGKYPKSTPFISELFTETEKKMLSKRIAIAFLLIKGGSDIRSIANLLKVSTATVNRVNNIIKTGGDGFRQIVTKLLTQEIFKDLLHKISFYLISFSEREAGRKTLGLYKPPKRPSHYLH</sequence>
<dbReference type="STRING" id="1801677.A2365_02090"/>
<dbReference type="GO" id="GO:0003700">
    <property type="term" value="F:DNA-binding transcription factor activity"/>
    <property type="evidence" value="ECO:0007669"/>
    <property type="project" value="InterPro"/>
</dbReference>
<proteinExistence type="predicted"/>
<dbReference type="AlphaFoldDB" id="A0A1G2EM05"/>
<evidence type="ECO:0000313" key="1">
    <source>
        <dbReference type="EMBL" id="OGZ26797.1"/>
    </source>
</evidence>
<gene>
    <name evidence="1" type="ORF">A2365_02090</name>
</gene>
<dbReference type="GO" id="GO:0043565">
    <property type="term" value="F:sequence-specific DNA binding"/>
    <property type="evidence" value="ECO:0007669"/>
    <property type="project" value="InterPro"/>
</dbReference>
<dbReference type="Gene3D" id="1.10.1270.10">
    <property type="entry name" value="TrpR-like"/>
    <property type="match status" value="1"/>
</dbReference>
<dbReference type="Proteomes" id="UP000177740">
    <property type="component" value="Unassembled WGS sequence"/>
</dbReference>
<dbReference type="InterPro" id="IPR038116">
    <property type="entry name" value="TrpR-like_sf"/>
</dbReference>
<accession>A0A1G2EM05</accession>
<dbReference type="SUPFAM" id="SSF48295">
    <property type="entry name" value="TrpR-like"/>
    <property type="match status" value="1"/>
</dbReference>
<dbReference type="EMBL" id="MHMM01000016">
    <property type="protein sequence ID" value="OGZ26797.1"/>
    <property type="molecule type" value="Genomic_DNA"/>
</dbReference>
<evidence type="ECO:0000313" key="2">
    <source>
        <dbReference type="Proteomes" id="UP000177740"/>
    </source>
</evidence>
<name>A0A1G2EM05_9BACT</name>
<organism evidence="1 2">
    <name type="scientific">Candidatus Nealsonbacteria bacterium RIFOXYB1_FULL_40_15</name>
    <dbReference type="NCBI Taxonomy" id="1801677"/>
    <lineage>
        <taxon>Bacteria</taxon>
        <taxon>Candidatus Nealsoniibacteriota</taxon>
    </lineage>
</organism>